<accession>A0A5C6NIZ1</accession>
<proteinExistence type="predicted"/>
<protein>
    <submittedName>
        <fullName evidence="2">Glutamate receptor ionotropic, NMDA 3A</fullName>
    </submittedName>
</protein>
<feature type="region of interest" description="Disordered" evidence="1">
    <location>
        <begin position="119"/>
        <end position="172"/>
    </location>
</feature>
<feature type="compositionally biased region" description="Basic and acidic residues" evidence="1">
    <location>
        <begin position="162"/>
        <end position="172"/>
    </location>
</feature>
<evidence type="ECO:0000256" key="1">
    <source>
        <dbReference type="SAM" id="MobiDB-lite"/>
    </source>
</evidence>
<evidence type="ECO:0000313" key="3">
    <source>
        <dbReference type="Proteomes" id="UP000324091"/>
    </source>
</evidence>
<name>A0A5C6NIZ1_9TELE</name>
<feature type="compositionally biased region" description="Polar residues" evidence="1">
    <location>
        <begin position="144"/>
        <end position="158"/>
    </location>
</feature>
<reference evidence="2 3" key="1">
    <citation type="submission" date="2019-04" db="EMBL/GenBank/DDBJ databases">
        <title>Chromosome genome assembly for Takifugu flavidus.</title>
        <authorList>
            <person name="Xiao S."/>
        </authorList>
    </citation>
    <scope>NUCLEOTIDE SEQUENCE [LARGE SCALE GENOMIC DNA]</scope>
    <source>
        <strain evidence="2">HTHZ2018</strain>
        <tissue evidence="2">Muscle</tissue>
    </source>
</reference>
<dbReference type="Proteomes" id="UP000324091">
    <property type="component" value="Chromosome 20"/>
</dbReference>
<evidence type="ECO:0000313" key="2">
    <source>
        <dbReference type="EMBL" id="TWW66589.1"/>
    </source>
</evidence>
<gene>
    <name evidence="2" type="ORF">D4764_20G0006210</name>
</gene>
<keyword evidence="2" id="KW-0675">Receptor</keyword>
<sequence length="302" mass="31595">MTNDTLPGHTLLVRGSCLTSLFAEEPTSLSPPGAGAGPGAGPGARAARALGVAGARDGGPGDRPFSVWTGAPVRLCGAEDDEDEDEDERRAKSSHGPVTRFRVGVLHVHPRVLPGSEGWEAEPGLMGSGLQTSVGASGPGSLRTRGSVNTPRGSSRNRNQARKREEAATRESRVFAPRDSVLAAVEALNRAGLLPFNLSLEVVMAVGSGLGELPAFPSPSAGSPADEDPLSFVKSVCHSVVVQGVSAVVAFPRNRDEFVKLEFVSQALQVPVVSVVRREFTRHSQPSWNTGEAQATTQNLKV</sequence>
<keyword evidence="3" id="KW-1185">Reference proteome</keyword>
<organism evidence="2 3">
    <name type="scientific">Takifugu flavidus</name>
    <name type="common">sansaifugu</name>
    <dbReference type="NCBI Taxonomy" id="433684"/>
    <lineage>
        <taxon>Eukaryota</taxon>
        <taxon>Metazoa</taxon>
        <taxon>Chordata</taxon>
        <taxon>Craniata</taxon>
        <taxon>Vertebrata</taxon>
        <taxon>Euteleostomi</taxon>
        <taxon>Actinopterygii</taxon>
        <taxon>Neopterygii</taxon>
        <taxon>Teleostei</taxon>
        <taxon>Neoteleostei</taxon>
        <taxon>Acanthomorphata</taxon>
        <taxon>Eupercaria</taxon>
        <taxon>Tetraodontiformes</taxon>
        <taxon>Tetradontoidea</taxon>
        <taxon>Tetraodontidae</taxon>
        <taxon>Takifugu</taxon>
    </lineage>
</organism>
<dbReference type="EMBL" id="RHFK02000013">
    <property type="protein sequence ID" value="TWW66589.1"/>
    <property type="molecule type" value="Genomic_DNA"/>
</dbReference>
<feature type="region of interest" description="Disordered" evidence="1">
    <location>
        <begin position="24"/>
        <end position="45"/>
    </location>
</feature>
<comment type="caution">
    <text evidence="2">The sequence shown here is derived from an EMBL/GenBank/DDBJ whole genome shotgun (WGS) entry which is preliminary data.</text>
</comment>
<dbReference type="AlphaFoldDB" id="A0A5C6NIZ1"/>